<evidence type="ECO:0000313" key="6">
    <source>
        <dbReference type="Proteomes" id="UP000770161"/>
    </source>
</evidence>
<keyword evidence="3" id="KW-1133">Transmembrane helix</keyword>
<dbReference type="NCBIfam" id="TIGR00350">
    <property type="entry name" value="lytR_cpsA_psr"/>
    <property type="match status" value="1"/>
</dbReference>
<evidence type="ECO:0000259" key="4">
    <source>
        <dbReference type="Pfam" id="PF03816"/>
    </source>
</evidence>
<feature type="region of interest" description="Disordered" evidence="2">
    <location>
        <begin position="343"/>
        <end position="431"/>
    </location>
</feature>
<dbReference type="Pfam" id="PF03816">
    <property type="entry name" value="LytR_cpsA_psr"/>
    <property type="match status" value="1"/>
</dbReference>
<proteinExistence type="inferred from homology"/>
<reference evidence="5 6" key="1">
    <citation type="submission" date="2021-06" db="EMBL/GenBank/DDBJ databases">
        <title>Staphylococcus lentus K169 genome sequencing.</title>
        <authorList>
            <person name="Sundareshan S."/>
            <person name="Akhila D.S."/>
            <person name="Prachi D."/>
            <person name="Sivakumar R."/>
            <person name="Rajendhran J."/>
            <person name="Isloor S."/>
            <person name="Hegde N.R."/>
        </authorList>
    </citation>
    <scope>NUCLEOTIDE SEQUENCE [LARGE SCALE GENOMIC DNA]</scope>
    <source>
        <strain evidence="5 6">K169</strain>
    </source>
</reference>
<dbReference type="InterPro" id="IPR004474">
    <property type="entry name" value="LytR_CpsA_psr"/>
</dbReference>
<dbReference type="PANTHER" id="PTHR33392:SF3">
    <property type="entry name" value="POLYISOPRENYL-TEICHOIC ACID--PEPTIDOGLYCAN TEICHOIC ACID TRANSFERASE TAGT"/>
    <property type="match status" value="1"/>
</dbReference>
<name>A0ABS6GSN1_MAMLE</name>
<dbReference type="RefSeq" id="WP_216683082.1">
    <property type="nucleotide sequence ID" value="NZ_JAHLZN010000001.1"/>
</dbReference>
<evidence type="ECO:0000313" key="5">
    <source>
        <dbReference type="EMBL" id="MBU6112317.1"/>
    </source>
</evidence>
<feature type="transmembrane region" description="Helical" evidence="3">
    <location>
        <begin position="7"/>
        <end position="29"/>
    </location>
</feature>
<feature type="compositionally biased region" description="Low complexity" evidence="2">
    <location>
        <begin position="398"/>
        <end position="418"/>
    </location>
</feature>
<dbReference type="EMBL" id="JAHLZN010000001">
    <property type="protein sequence ID" value="MBU6112317.1"/>
    <property type="molecule type" value="Genomic_DNA"/>
</dbReference>
<evidence type="ECO:0000256" key="3">
    <source>
        <dbReference type="SAM" id="Phobius"/>
    </source>
</evidence>
<feature type="compositionally biased region" description="Polar residues" evidence="2">
    <location>
        <begin position="419"/>
        <end position="431"/>
    </location>
</feature>
<protein>
    <submittedName>
        <fullName evidence="5">LCP family protein</fullName>
    </submittedName>
</protein>
<dbReference type="InterPro" id="IPR050922">
    <property type="entry name" value="LytR/CpsA/Psr_CW_biosynth"/>
</dbReference>
<evidence type="ECO:0000256" key="2">
    <source>
        <dbReference type="SAM" id="MobiDB-lite"/>
    </source>
</evidence>
<keyword evidence="6" id="KW-1185">Reference proteome</keyword>
<dbReference type="Proteomes" id="UP000770161">
    <property type="component" value="Unassembled WGS sequence"/>
</dbReference>
<organism evidence="5 6">
    <name type="scientific">Mammaliicoccus lentus</name>
    <name type="common">Staphylococcus lentus</name>
    <dbReference type="NCBI Taxonomy" id="42858"/>
    <lineage>
        <taxon>Bacteria</taxon>
        <taxon>Bacillati</taxon>
        <taxon>Bacillota</taxon>
        <taxon>Bacilli</taxon>
        <taxon>Bacillales</taxon>
        <taxon>Staphylococcaceae</taxon>
        <taxon>Mammaliicoccus</taxon>
    </lineage>
</organism>
<comment type="similarity">
    <text evidence="1">Belongs to the LytR/CpsA/Psr (LCP) family.</text>
</comment>
<gene>
    <name evidence="5" type="ORF">KQ656_00020</name>
</gene>
<comment type="caution">
    <text evidence="5">The sequence shown here is derived from an EMBL/GenBank/DDBJ whole genome shotgun (WGS) entry which is preliminary data.</text>
</comment>
<evidence type="ECO:0000256" key="1">
    <source>
        <dbReference type="ARBA" id="ARBA00006068"/>
    </source>
</evidence>
<feature type="domain" description="Cell envelope-related transcriptional attenuator" evidence="4">
    <location>
        <begin position="85"/>
        <end position="232"/>
    </location>
</feature>
<feature type="compositionally biased region" description="Low complexity" evidence="2">
    <location>
        <begin position="369"/>
        <end position="386"/>
    </location>
</feature>
<sequence length="431" mass="48282">MKRFAKIGLILMSVVLMILPVVFGLMLYLETRGAINDSFLESNKSKSSLRDKPVDPSLDHISVLFLGVDDSTSRREGGQKANQSRTDAMIYTTFNRDKKQIRMVSIPRDTLSYVPAVKYYDKITHAHAIDGPEGSMDSVESTLNVPVDYYARINMEAFVEVIDELGGVEFNVPFDLNEPNTEDKGRIKVKKGKHNLSGDEALAVVRSRKQDSDLERGKRQMEMIKAIIRKAQETNSINKLDDLVKIVGKNAKHNFSFKDIQNLATTYSSSKVKIESEQLVGTDSNVNGVYFFNPDLDNLVKLSNKLRKDLNLSTTKKTDFMNYLMIQAYGDLMPYVEVTKKQLQDGTADTDGNDTVEPAVEPAPEESVEQPPQEQEQQVPQQEAVPDQNVPSNDAQEQEQQVPQQNAPAQEAPAQNNQGFNQSAEPSPDQY</sequence>
<keyword evidence="3" id="KW-0472">Membrane</keyword>
<accession>A0ABS6GSN1</accession>
<dbReference type="PANTHER" id="PTHR33392">
    <property type="entry name" value="POLYISOPRENYL-TEICHOIC ACID--PEPTIDOGLYCAN TEICHOIC ACID TRANSFERASE TAGU"/>
    <property type="match status" value="1"/>
</dbReference>
<keyword evidence="3" id="KW-0812">Transmembrane</keyword>